<evidence type="ECO:0000313" key="1">
    <source>
        <dbReference type="EMBL" id="KAA0066247.1"/>
    </source>
</evidence>
<accession>A0A5A7VGN6</accession>
<dbReference type="AlphaFoldDB" id="A0A5A7VGN6"/>
<evidence type="ECO:0000313" key="2">
    <source>
        <dbReference type="Proteomes" id="UP000321393"/>
    </source>
</evidence>
<dbReference type="EMBL" id="SSTE01000903">
    <property type="protein sequence ID" value="KAA0066247.1"/>
    <property type="molecule type" value="Genomic_DNA"/>
</dbReference>
<organism evidence="1 2">
    <name type="scientific">Cucumis melo var. makuwa</name>
    <name type="common">Oriental melon</name>
    <dbReference type="NCBI Taxonomy" id="1194695"/>
    <lineage>
        <taxon>Eukaryota</taxon>
        <taxon>Viridiplantae</taxon>
        <taxon>Streptophyta</taxon>
        <taxon>Embryophyta</taxon>
        <taxon>Tracheophyta</taxon>
        <taxon>Spermatophyta</taxon>
        <taxon>Magnoliopsida</taxon>
        <taxon>eudicotyledons</taxon>
        <taxon>Gunneridae</taxon>
        <taxon>Pentapetalae</taxon>
        <taxon>rosids</taxon>
        <taxon>fabids</taxon>
        <taxon>Cucurbitales</taxon>
        <taxon>Cucurbitaceae</taxon>
        <taxon>Benincaseae</taxon>
        <taxon>Cucumis</taxon>
    </lineage>
</organism>
<gene>
    <name evidence="1" type="ORF">E6C27_scaffold21G002750</name>
</gene>
<comment type="caution">
    <text evidence="1">The sequence shown here is derived from an EMBL/GenBank/DDBJ whole genome shotgun (WGS) entry which is preliminary data.</text>
</comment>
<sequence>MGETLDRHPTSAFSSSEVDVSIELDARIENGSAGAGAGATTAADVLANKEVRIEDGVDSCAIKVLGSSGEFSFGIAFGWRTFPSLSMEGLGEDFCVERYINSIVGHHFSAIQESNFLQASVLSPNSKTLAQRWIIRGLERLPVPFGPVERDVVAIQFDNLKVQGSIAANILDNLRELVEHLKQQVPGAGGDAKNAQEEDGDVPEFVEGEILKIPQKIIVLFRQILLKERSISGKTLLKVNTMPIQTSNIDQLESDSSQHKLERSKTEVHKHNKFLPEEAAKIFDDKIPVHRKV</sequence>
<dbReference type="STRING" id="1194695.A0A5A7VGN6"/>
<reference evidence="1 2" key="1">
    <citation type="submission" date="2019-08" db="EMBL/GenBank/DDBJ databases">
        <title>Draft genome sequences of two oriental melons (Cucumis melo L. var makuwa).</title>
        <authorList>
            <person name="Kwon S.-Y."/>
        </authorList>
    </citation>
    <scope>NUCLEOTIDE SEQUENCE [LARGE SCALE GENOMIC DNA]</scope>
    <source>
        <strain evidence="2">cv. SW 3</strain>
        <tissue evidence="1">Leaf</tissue>
    </source>
</reference>
<proteinExistence type="predicted"/>
<dbReference type="Proteomes" id="UP000321393">
    <property type="component" value="Unassembled WGS sequence"/>
</dbReference>
<dbReference type="OrthoDB" id="8033832at2759"/>
<name>A0A5A7VGN6_CUCMM</name>
<protein>
    <submittedName>
        <fullName evidence="1">Sterol 3-beta-glucosyltransferase UGT80A2 isoform X3</fullName>
    </submittedName>
</protein>